<dbReference type="Gene3D" id="1.10.860.10">
    <property type="entry name" value="DNAb Helicase, Chain A"/>
    <property type="match status" value="1"/>
</dbReference>
<dbReference type="InterPro" id="IPR013264">
    <property type="entry name" value="DNAG_N"/>
</dbReference>
<dbReference type="Pfam" id="PF13155">
    <property type="entry name" value="Toprim_2"/>
    <property type="match status" value="1"/>
</dbReference>
<evidence type="ECO:0000256" key="8">
    <source>
        <dbReference type="ARBA" id="ARBA00022833"/>
    </source>
</evidence>
<feature type="compositionally biased region" description="Basic and acidic residues" evidence="15">
    <location>
        <begin position="428"/>
        <end position="441"/>
    </location>
</feature>
<dbReference type="SMART" id="SM00400">
    <property type="entry name" value="ZnF_CHCC"/>
    <property type="match status" value="1"/>
</dbReference>
<dbReference type="InterPro" id="IPR002694">
    <property type="entry name" value="Znf_CHC2"/>
</dbReference>
<keyword evidence="9" id="KW-0460">Magnesium</keyword>
<evidence type="ECO:0000259" key="16">
    <source>
        <dbReference type="PROSITE" id="PS50880"/>
    </source>
</evidence>
<dbReference type="GO" id="GO:0005737">
    <property type="term" value="C:cytoplasm"/>
    <property type="evidence" value="ECO:0007669"/>
    <property type="project" value="TreeGrafter"/>
</dbReference>
<evidence type="ECO:0000256" key="10">
    <source>
        <dbReference type="ARBA" id="ARBA00023125"/>
    </source>
</evidence>
<keyword evidence="7 12" id="KW-0863">Zinc-finger</keyword>
<dbReference type="Pfam" id="PF10410">
    <property type="entry name" value="DnaB_bind"/>
    <property type="match status" value="1"/>
</dbReference>
<evidence type="ECO:0000256" key="12">
    <source>
        <dbReference type="HAMAP-Rule" id="MF_00974"/>
    </source>
</evidence>
<dbReference type="PROSITE" id="PS50880">
    <property type="entry name" value="TOPRIM"/>
    <property type="match status" value="1"/>
</dbReference>
<dbReference type="InterPro" id="IPR019475">
    <property type="entry name" value="DNA_primase_DnaB-bd"/>
</dbReference>
<feature type="domain" description="Toprim" evidence="16">
    <location>
        <begin position="252"/>
        <end position="333"/>
    </location>
</feature>
<keyword evidence="3 12" id="KW-0808">Transferase</keyword>
<dbReference type="FunFam" id="3.90.980.10:FF:000001">
    <property type="entry name" value="DNA primase"/>
    <property type="match status" value="1"/>
</dbReference>
<evidence type="ECO:0000256" key="11">
    <source>
        <dbReference type="ARBA" id="ARBA00023163"/>
    </source>
</evidence>
<dbReference type="Pfam" id="PF01807">
    <property type="entry name" value="Zn_ribbon_DnaG"/>
    <property type="match status" value="1"/>
</dbReference>
<dbReference type="SUPFAM" id="SSF56731">
    <property type="entry name" value="DNA primase core"/>
    <property type="match status" value="1"/>
</dbReference>
<evidence type="ECO:0000256" key="13">
    <source>
        <dbReference type="PIRNR" id="PIRNR002811"/>
    </source>
</evidence>
<sequence length="579" mass="63422">MAFSPDFLQELAERNPIEEVVGEYVALTKRSGQNLFGLCPFHSEKTPSFSVSPSKQIYHCFGCGKGGSVINFIMEIERLSFPEAVEFLARRAGMAVPEQGHDPNRGRRERLLELNREAARWFYSQLSAPEGAAAVEYMRRRQISPRMARSFGLGFAPDGWSGLTDAMKQKGYTERELAEAGLAKNGRRGGVYDAFRNRLMFPVIDVRGNVVAFSGRILGDGEPKYLNSPDTPVFSKSHNLFGLNLAKKSKAGYILLVEGNIDVVSLHQAGFDSAVASLGTSLTGEQARLLSRFTKRVVICYDADAAGRKAAQRAIPMLEKLELAVRVVTVPEGKDPDEFIKARGPEAFRALIEDSENGVEFRLQRAAEGFDLGSDDGKVGYLREAAALIATLPDSVTREVYALRVAEQCSVAAEAVRDAVRQARRRRLNGERRRAERENTRPLRQSQPQGVAIRFENPASAAAEAGAIRLLAQSPELFRNGAGPNPEHFSSPELAHIYEAMLDFTRSGHECSAAALSSRLTPDEVGLYTSLIQEPVSAANGPRALADYIHKIEAENCPDDTSDLRAVAAKLKETKGYGG</sequence>
<dbReference type="EMBL" id="DVJK01000246">
    <property type="protein sequence ID" value="HIS67629.1"/>
    <property type="molecule type" value="Genomic_DNA"/>
</dbReference>
<reference evidence="17" key="1">
    <citation type="submission" date="2020-10" db="EMBL/GenBank/DDBJ databases">
        <authorList>
            <person name="Gilroy R."/>
        </authorList>
    </citation>
    <scope>NUCLEOTIDE SEQUENCE</scope>
    <source>
        <strain evidence="17">ChiHjej10B9-9673</strain>
    </source>
</reference>
<evidence type="ECO:0000313" key="17">
    <source>
        <dbReference type="EMBL" id="HIS67629.1"/>
    </source>
</evidence>
<comment type="domain">
    <text evidence="12">Contains an N-terminal zinc-binding domain, a central core domain that contains the primase activity, and a C-terminal DnaB-binding domain.</text>
</comment>
<comment type="catalytic activity">
    <reaction evidence="12">
        <text>ssDNA + n NTP = ssDNA/pppN(pN)n-1 hybrid + (n-1) diphosphate.</text>
        <dbReference type="EC" id="2.7.7.101"/>
    </reaction>
</comment>
<dbReference type="GO" id="GO:0003677">
    <property type="term" value="F:DNA binding"/>
    <property type="evidence" value="ECO:0007669"/>
    <property type="project" value="UniProtKB-KW"/>
</dbReference>
<evidence type="ECO:0000256" key="5">
    <source>
        <dbReference type="ARBA" id="ARBA00022705"/>
    </source>
</evidence>
<keyword evidence="2 12" id="KW-0639">Primosome</keyword>
<feature type="zinc finger region" description="CHC2-type" evidence="12 14">
    <location>
        <begin position="39"/>
        <end position="63"/>
    </location>
</feature>
<dbReference type="CDD" id="cd03364">
    <property type="entry name" value="TOPRIM_DnaG_primases"/>
    <property type="match status" value="1"/>
</dbReference>
<evidence type="ECO:0000256" key="3">
    <source>
        <dbReference type="ARBA" id="ARBA00022679"/>
    </source>
</evidence>
<comment type="cofactor">
    <cofactor evidence="12 13 14">
        <name>Zn(2+)</name>
        <dbReference type="ChEBI" id="CHEBI:29105"/>
    </cofactor>
    <text evidence="12 13 14">Binds 1 zinc ion per monomer.</text>
</comment>
<dbReference type="Gene3D" id="3.90.580.10">
    <property type="entry name" value="Zinc finger, CHC2-type domain"/>
    <property type="match status" value="1"/>
</dbReference>
<dbReference type="GO" id="GO:1990077">
    <property type="term" value="C:primosome complex"/>
    <property type="evidence" value="ECO:0007669"/>
    <property type="project" value="UniProtKB-KW"/>
</dbReference>
<evidence type="ECO:0000256" key="14">
    <source>
        <dbReference type="PIRSR" id="PIRSR002811-1"/>
    </source>
</evidence>
<dbReference type="GO" id="GO:0000428">
    <property type="term" value="C:DNA-directed RNA polymerase complex"/>
    <property type="evidence" value="ECO:0007669"/>
    <property type="project" value="UniProtKB-KW"/>
</dbReference>
<dbReference type="InterPro" id="IPR037068">
    <property type="entry name" value="DNA_primase_core_N_sf"/>
</dbReference>
<evidence type="ECO:0000256" key="1">
    <source>
        <dbReference type="ARBA" id="ARBA00022478"/>
    </source>
</evidence>
<keyword evidence="5 12" id="KW-0235">DNA replication</keyword>
<name>A0A9D1JWU9_9FIRM</name>
<dbReference type="NCBIfam" id="TIGR01391">
    <property type="entry name" value="dnaG"/>
    <property type="match status" value="1"/>
</dbReference>
<dbReference type="InterPro" id="IPR030846">
    <property type="entry name" value="DnaG_bac"/>
</dbReference>
<keyword evidence="8 12" id="KW-0862">Zinc</keyword>
<dbReference type="HAMAP" id="MF_00974">
    <property type="entry name" value="DNA_primase_DnaG"/>
    <property type="match status" value="1"/>
</dbReference>
<keyword evidence="11 12" id="KW-0804">Transcription</keyword>
<dbReference type="PANTHER" id="PTHR30313:SF2">
    <property type="entry name" value="DNA PRIMASE"/>
    <property type="match status" value="1"/>
</dbReference>
<dbReference type="SUPFAM" id="SSF57783">
    <property type="entry name" value="Zinc beta-ribbon"/>
    <property type="match status" value="1"/>
</dbReference>
<dbReference type="Gene3D" id="3.40.1360.10">
    <property type="match status" value="1"/>
</dbReference>
<dbReference type="Gene3D" id="3.90.980.10">
    <property type="entry name" value="DNA primase, catalytic core, N-terminal domain"/>
    <property type="match status" value="1"/>
</dbReference>
<keyword evidence="10 12" id="KW-0238">DNA-binding</keyword>
<dbReference type="PIRSF" id="PIRSF002811">
    <property type="entry name" value="DnaG"/>
    <property type="match status" value="1"/>
</dbReference>
<evidence type="ECO:0000256" key="7">
    <source>
        <dbReference type="ARBA" id="ARBA00022771"/>
    </source>
</evidence>
<comment type="function">
    <text evidence="12 13">RNA polymerase that catalyzes the synthesis of short RNA molecules used as primers for DNA polymerase during DNA replication.</text>
</comment>
<dbReference type="EC" id="2.7.7.101" evidence="12"/>
<organism evidence="17 18">
    <name type="scientific">Candidatus Scatomorpha merdipullorum</name>
    <dbReference type="NCBI Taxonomy" id="2840927"/>
    <lineage>
        <taxon>Bacteria</taxon>
        <taxon>Bacillati</taxon>
        <taxon>Bacillota</taxon>
        <taxon>Clostridia</taxon>
        <taxon>Eubacteriales</taxon>
        <taxon>Candidatus Scatomorpha</taxon>
    </lineage>
</organism>
<keyword evidence="6 12" id="KW-0479">Metal-binding</keyword>
<dbReference type="FunFam" id="3.90.580.10:FF:000001">
    <property type="entry name" value="DNA primase"/>
    <property type="match status" value="1"/>
</dbReference>
<dbReference type="AlphaFoldDB" id="A0A9D1JWU9"/>
<dbReference type="GO" id="GO:0006269">
    <property type="term" value="P:DNA replication, synthesis of primer"/>
    <property type="evidence" value="ECO:0007669"/>
    <property type="project" value="UniProtKB-UniRule"/>
</dbReference>
<evidence type="ECO:0000256" key="6">
    <source>
        <dbReference type="ARBA" id="ARBA00022723"/>
    </source>
</evidence>
<dbReference type="FunFam" id="3.40.1360.10:FF:000002">
    <property type="entry name" value="DNA primase"/>
    <property type="match status" value="1"/>
</dbReference>
<dbReference type="InterPro" id="IPR050219">
    <property type="entry name" value="DnaG_primase"/>
</dbReference>
<keyword evidence="4 12" id="KW-0548">Nucleotidyltransferase</keyword>
<reference evidence="17" key="2">
    <citation type="journal article" date="2021" name="PeerJ">
        <title>Extensive microbial diversity within the chicken gut microbiome revealed by metagenomics and culture.</title>
        <authorList>
            <person name="Gilroy R."/>
            <person name="Ravi A."/>
            <person name="Getino M."/>
            <person name="Pursley I."/>
            <person name="Horton D.L."/>
            <person name="Alikhan N.F."/>
            <person name="Baker D."/>
            <person name="Gharbi K."/>
            <person name="Hall N."/>
            <person name="Watson M."/>
            <person name="Adriaenssens E.M."/>
            <person name="Foster-Nyarko E."/>
            <person name="Jarju S."/>
            <person name="Secka A."/>
            <person name="Antonio M."/>
            <person name="Oren A."/>
            <person name="Chaudhuri R.R."/>
            <person name="La Ragione R."/>
            <person name="Hildebrand F."/>
            <person name="Pallen M.J."/>
        </authorList>
    </citation>
    <scope>NUCLEOTIDE SEQUENCE</scope>
    <source>
        <strain evidence="17">ChiHjej10B9-9673</strain>
    </source>
</reference>
<accession>A0A9D1JWU9</accession>
<dbReference type="InterPro" id="IPR016136">
    <property type="entry name" value="DNA_helicase_N/primase_C"/>
</dbReference>
<keyword evidence="1 12" id="KW-0240">DNA-directed RNA polymerase</keyword>
<dbReference type="InterPro" id="IPR034151">
    <property type="entry name" value="TOPRIM_DnaG_bac"/>
</dbReference>
<comment type="subunit">
    <text evidence="12">Monomer. Interacts with DnaB.</text>
</comment>
<dbReference type="InterPro" id="IPR036977">
    <property type="entry name" value="DNA_primase_Znf_CHC2"/>
</dbReference>
<feature type="region of interest" description="Disordered" evidence="15">
    <location>
        <begin position="427"/>
        <end position="448"/>
    </location>
</feature>
<dbReference type="Pfam" id="PF08275">
    <property type="entry name" value="DNAG_N"/>
    <property type="match status" value="1"/>
</dbReference>
<evidence type="ECO:0000256" key="9">
    <source>
        <dbReference type="ARBA" id="ARBA00022842"/>
    </source>
</evidence>
<dbReference type="GO" id="GO:0003899">
    <property type="term" value="F:DNA-directed RNA polymerase activity"/>
    <property type="evidence" value="ECO:0007669"/>
    <property type="project" value="UniProtKB-UniRule"/>
</dbReference>
<dbReference type="Proteomes" id="UP000824001">
    <property type="component" value="Unassembled WGS sequence"/>
</dbReference>
<evidence type="ECO:0000256" key="2">
    <source>
        <dbReference type="ARBA" id="ARBA00022515"/>
    </source>
</evidence>
<proteinExistence type="inferred from homology"/>
<evidence type="ECO:0000256" key="15">
    <source>
        <dbReference type="SAM" id="MobiDB-lite"/>
    </source>
</evidence>
<gene>
    <name evidence="12" type="primary">dnaG</name>
    <name evidence="17" type="ORF">IAC18_08685</name>
</gene>
<dbReference type="InterPro" id="IPR006295">
    <property type="entry name" value="DNA_primase_DnaG"/>
</dbReference>
<dbReference type="PANTHER" id="PTHR30313">
    <property type="entry name" value="DNA PRIMASE"/>
    <property type="match status" value="1"/>
</dbReference>
<dbReference type="GO" id="GO:0008270">
    <property type="term" value="F:zinc ion binding"/>
    <property type="evidence" value="ECO:0007669"/>
    <property type="project" value="UniProtKB-UniRule"/>
</dbReference>
<comment type="similarity">
    <text evidence="12 13">Belongs to the DnaG primase family.</text>
</comment>
<comment type="caution">
    <text evidence="17">The sequence shown here is derived from an EMBL/GenBank/DDBJ whole genome shotgun (WGS) entry which is preliminary data.</text>
</comment>
<evidence type="ECO:0000313" key="18">
    <source>
        <dbReference type="Proteomes" id="UP000824001"/>
    </source>
</evidence>
<dbReference type="InterPro" id="IPR006171">
    <property type="entry name" value="TOPRIM_dom"/>
</dbReference>
<evidence type="ECO:0000256" key="4">
    <source>
        <dbReference type="ARBA" id="ARBA00022695"/>
    </source>
</evidence>
<dbReference type="SMART" id="SM00493">
    <property type="entry name" value="TOPRIM"/>
    <property type="match status" value="1"/>
</dbReference>
<protein>
    <recommendedName>
        <fullName evidence="12 13">DNA primase</fullName>
        <ecNumber evidence="12">2.7.7.101</ecNumber>
    </recommendedName>
</protein>